<dbReference type="CDD" id="cd05233">
    <property type="entry name" value="SDR_c"/>
    <property type="match status" value="1"/>
</dbReference>
<dbReference type="Gene3D" id="3.40.50.720">
    <property type="entry name" value="NAD(P)-binding Rossmann-like Domain"/>
    <property type="match status" value="1"/>
</dbReference>
<evidence type="ECO:0000313" key="3">
    <source>
        <dbReference type="EMBL" id="NEW43441.1"/>
    </source>
</evidence>
<dbReference type="Pfam" id="PF13561">
    <property type="entry name" value="adh_short_C2"/>
    <property type="match status" value="1"/>
</dbReference>
<organism evidence="3 4">
    <name type="scientific">Nocardia cyriacigeorgica</name>
    <dbReference type="NCBI Taxonomy" id="135487"/>
    <lineage>
        <taxon>Bacteria</taxon>
        <taxon>Bacillati</taxon>
        <taxon>Actinomycetota</taxon>
        <taxon>Actinomycetes</taxon>
        <taxon>Mycobacteriales</taxon>
        <taxon>Nocardiaceae</taxon>
        <taxon>Nocardia</taxon>
    </lineage>
</organism>
<dbReference type="InterPro" id="IPR002347">
    <property type="entry name" value="SDR_fam"/>
</dbReference>
<dbReference type="Proteomes" id="UP000468928">
    <property type="component" value="Unassembled WGS sequence"/>
</dbReference>
<proteinExistence type="inferred from homology"/>
<name>A0A6P1D228_9NOCA</name>
<evidence type="ECO:0000256" key="2">
    <source>
        <dbReference type="ARBA" id="ARBA00023002"/>
    </source>
</evidence>
<dbReference type="PANTHER" id="PTHR43477">
    <property type="entry name" value="DIHYDROANTICAPSIN 7-DEHYDROGENASE"/>
    <property type="match status" value="1"/>
</dbReference>
<dbReference type="PRINTS" id="PR00081">
    <property type="entry name" value="GDHRDH"/>
</dbReference>
<dbReference type="InterPro" id="IPR036291">
    <property type="entry name" value="NAD(P)-bd_dom_sf"/>
</dbReference>
<dbReference type="RefSeq" id="WP_163828354.1">
    <property type="nucleotide sequence ID" value="NZ_JAAGUZ010000005.1"/>
</dbReference>
<dbReference type="EMBL" id="JAAGUZ010000005">
    <property type="protein sequence ID" value="NEW43441.1"/>
    <property type="molecule type" value="Genomic_DNA"/>
</dbReference>
<reference evidence="3 4" key="1">
    <citation type="submission" date="2020-01" db="EMBL/GenBank/DDBJ databases">
        <title>Genetics and antimicrobial susceptibilities of Nocardia species isolated from the soil; a comparison with species isolated from humans.</title>
        <authorList>
            <person name="Carrasco G."/>
            <person name="Monzon S."/>
            <person name="Sansegundo M."/>
            <person name="Garcia E."/>
            <person name="Garrido N."/>
            <person name="Medina M.J."/>
            <person name="Villalon P."/>
            <person name="Ramirez-Arocha A.C."/>
            <person name="Jimenez P."/>
            <person name="Cuesta I."/>
            <person name="Valdezate S."/>
        </authorList>
    </citation>
    <scope>NUCLEOTIDE SEQUENCE [LARGE SCALE GENOMIC DNA]</scope>
    <source>
        <strain evidence="3 4">CNM20110639</strain>
    </source>
</reference>
<protein>
    <submittedName>
        <fullName evidence="3">SDR family oxidoreductase</fullName>
    </submittedName>
</protein>
<dbReference type="PANTHER" id="PTHR43477:SF1">
    <property type="entry name" value="DIHYDROANTICAPSIN 7-DEHYDROGENASE"/>
    <property type="match status" value="1"/>
</dbReference>
<comment type="similarity">
    <text evidence="1">Belongs to the short-chain dehydrogenases/reductases (SDR) family.</text>
</comment>
<accession>A0A6P1D228</accession>
<gene>
    <name evidence="3" type="ORF">GV789_03080</name>
</gene>
<dbReference type="SUPFAM" id="SSF51735">
    <property type="entry name" value="NAD(P)-binding Rossmann-fold domains"/>
    <property type="match status" value="1"/>
</dbReference>
<sequence>MRLDGKNAVVYGAAGHMGGAVARAFAEAGARVYLVGRTRASLEVVAAEIAAGGGRAEVAVVDVFDQAGIGAHAEAMVEEAGSLDISFNAVGMDAVQDVPLVDITLEDFMSPIVGAARSHFITTTTAARQMSVQGSGVIVLLSATAAGESRHRMGGFNVACAGIEALNRSLAGELGPEGVRVVCIRANFTPETMPELAEEDSVLDPLIGDTRLGRLPRLAEVAHTAVYAASDSAGAMTGAVLNLSCGALVD</sequence>
<evidence type="ECO:0000256" key="1">
    <source>
        <dbReference type="ARBA" id="ARBA00006484"/>
    </source>
</evidence>
<keyword evidence="2" id="KW-0560">Oxidoreductase</keyword>
<evidence type="ECO:0000313" key="4">
    <source>
        <dbReference type="Proteomes" id="UP000468928"/>
    </source>
</evidence>
<dbReference type="GO" id="GO:0016491">
    <property type="term" value="F:oxidoreductase activity"/>
    <property type="evidence" value="ECO:0007669"/>
    <property type="project" value="UniProtKB-KW"/>
</dbReference>
<comment type="caution">
    <text evidence="3">The sequence shown here is derived from an EMBL/GenBank/DDBJ whole genome shotgun (WGS) entry which is preliminary data.</text>
</comment>
<dbReference type="InterPro" id="IPR051122">
    <property type="entry name" value="SDR_DHRS6-like"/>
</dbReference>
<dbReference type="AlphaFoldDB" id="A0A6P1D228"/>